<evidence type="ECO:0000313" key="3">
    <source>
        <dbReference type="Proteomes" id="UP000619041"/>
    </source>
</evidence>
<dbReference type="RefSeq" id="WP_188644979.1">
    <property type="nucleotide sequence ID" value="NZ_BMKL01000001.1"/>
</dbReference>
<name>A0ABQ1S9A0_9SPHN</name>
<evidence type="ECO:0000256" key="1">
    <source>
        <dbReference type="SAM" id="Phobius"/>
    </source>
</evidence>
<sequence length="101" mass="10972">MSYEDSGAPRHEGGLAPIESVLARYPGISDEELRALKSWFMREASALDVGMLASNERIAPQYAQFRADHLDRLGTRDAMNALAWIIAAAVVIAGVVLVAMK</sequence>
<keyword evidence="1" id="KW-1133">Transmembrane helix</keyword>
<keyword evidence="1" id="KW-0472">Membrane</keyword>
<proteinExistence type="predicted"/>
<dbReference type="Proteomes" id="UP000619041">
    <property type="component" value="Unassembled WGS sequence"/>
</dbReference>
<keyword evidence="1" id="KW-0812">Transmembrane</keyword>
<evidence type="ECO:0000313" key="2">
    <source>
        <dbReference type="EMBL" id="GGE00022.1"/>
    </source>
</evidence>
<feature type="transmembrane region" description="Helical" evidence="1">
    <location>
        <begin position="81"/>
        <end position="100"/>
    </location>
</feature>
<comment type="caution">
    <text evidence="2">The sequence shown here is derived from an EMBL/GenBank/DDBJ whole genome shotgun (WGS) entry which is preliminary data.</text>
</comment>
<gene>
    <name evidence="2" type="ORF">GCM10011515_19770</name>
</gene>
<organism evidence="2 3">
    <name type="scientific">Tsuneonella deserti</name>
    <dbReference type="NCBI Taxonomy" id="2035528"/>
    <lineage>
        <taxon>Bacteria</taxon>
        <taxon>Pseudomonadati</taxon>
        <taxon>Pseudomonadota</taxon>
        <taxon>Alphaproteobacteria</taxon>
        <taxon>Sphingomonadales</taxon>
        <taxon>Erythrobacteraceae</taxon>
        <taxon>Tsuneonella</taxon>
    </lineage>
</organism>
<accession>A0ABQ1S9A0</accession>
<dbReference type="EMBL" id="BMKL01000001">
    <property type="protein sequence ID" value="GGE00022.1"/>
    <property type="molecule type" value="Genomic_DNA"/>
</dbReference>
<reference evidence="3" key="1">
    <citation type="journal article" date="2019" name="Int. J. Syst. Evol. Microbiol.">
        <title>The Global Catalogue of Microorganisms (GCM) 10K type strain sequencing project: providing services to taxonomists for standard genome sequencing and annotation.</title>
        <authorList>
            <consortium name="The Broad Institute Genomics Platform"/>
            <consortium name="The Broad Institute Genome Sequencing Center for Infectious Disease"/>
            <person name="Wu L."/>
            <person name="Ma J."/>
        </authorList>
    </citation>
    <scope>NUCLEOTIDE SEQUENCE [LARGE SCALE GENOMIC DNA]</scope>
    <source>
        <strain evidence="3">CGMCC 1.15959</strain>
    </source>
</reference>
<protein>
    <submittedName>
        <fullName evidence="2">Uncharacterized protein</fullName>
    </submittedName>
</protein>
<keyword evidence="3" id="KW-1185">Reference proteome</keyword>